<dbReference type="EMBL" id="PGVA01000013">
    <property type="protein sequence ID" value="PLR84421.1"/>
    <property type="molecule type" value="Genomic_DNA"/>
</dbReference>
<evidence type="ECO:0000313" key="2">
    <source>
        <dbReference type="EMBL" id="PLS00577.1"/>
    </source>
</evidence>
<organism evidence="1 3">
    <name type="scientific">Bacillus canaveralius</name>
    <dbReference type="NCBI Taxonomy" id="1403243"/>
    <lineage>
        <taxon>Bacteria</taxon>
        <taxon>Bacillati</taxon>
        <taxon>Bacillota</taxon>
        <taxon>Bacilli</taxon>
        <taxon>Bacillales</taxon>
        <taxon>Bacillaceae</taxon>
        <taxon>Bacillus</taxon>
    </lineage>
</organism>
<evidence type="ECO:0000313" key="4">
    <source>
        <dbReference type="Proteomes" id="UP000235114"/>
    </source>
</evidence>
<proteinExistence type="predicted"/>
<dbReference type="AlphaFoldDB" id="A0A2N5GPH4"/>
<evidence type="ECO:0000313" key="3">
    <source>
        <dbReference type="Proteomes" id="UP000234951"/>
    </source>
</evidence>
<dbReference type="EMBL" id="PGVD01000008">
    <property type="protein sequence ID" value="PLS00577.1"/>
    <property type="molecule type" value="Genomic_DNA"/>
</dbReference>
<gene>
    <name evidence="1" type="ORF">CU635_06625</name>
    <name evidence="2" type="ORF">CVD25_02170</name>
</gene>
<dbReference type="Proteomes" id="UP000234951">
    <property type="component" value="Unassembled WGS sequence"/>
</dbReference>
<reference evidence="1 3" key="1">
    <citation type="submission" date="2017-11" db="EMBL/GenBank/DDBJ databases">
        <title>Comparitive Functional Genomics of Dry Heat Resistant strains isolated from the Viking Spacecraft.</title>
        <authorList>
            <person name="Seuylemezian A."/>
            <person name="Cooper K."/>
            <person name="Vaishampayan P."/>
        </authorList>
    </citation>
    <scope>NUCLEOTIDE SEQUENCE [LARGE SCALE GENOMIC DNA]</scope>
    <source>
        <strain evidence="1 3">M4.6</strain>
    </source>
</reference>
<dbReference type="RefSeq" id="WP_101576387.1">
    <property type="nucleotide sequence ID" value="NZ_PGVA01000013.1"/>
</dbReference>
<comment type="caution">
    <text evidence="1">The sequence shown here is derived from an EMBL/GenBank/DDBJ whole genome shotgun (WGS) entry which is preliminary data.</text>
</comment>
<evidence type="ECO:0000313" key="1">
    <source>
        <dbReference type="EMBL" id="PLR84421.1"/>
    </source>
</evidence>
<accession>A0A2N5GPH4</accession>
<protein>
    <submittedName>
        <fullName evidence="1">Uncharacterized protein</fullName>
    </submittedName>
</protein>
<dbReference type="OrthoDB" id="2886072at2"/>
<keyword evidence="4" id="KW-1185">Reference proteome</keyword>
<name>A0A2N5GPH4_9BACI</name>
<dbReference type="Proteomes" id="UP000235114">
    <property type="component" value="Unassembled WGS sequence"/>
</dbReference>
<sequence>MTDACIYCGKELAFWQRDRPYCTTCRAAVEEAYIDYLYMNEYDYDPYFYDRDDLREYEDKF</sequence>
<reference evidence="2 4" key="2">
    <citation type="submission" date="2017-12" db="EMBL/GenBank/DDBJ databases">
        <title>Comparative Functional Genomics of Dry Heat Resistant strains isolated from the Viking Spacecraft.</title>
        <authorList>
            <person name="Seuylemezian A."/>
            <person name="Cooper K."/>
            <person name="Vaishampayan P."/>
        </authorList>
    </citation>
    <scope>NUCLEOTIDE SEQUENCE [LARGE SCALE GENOMIC DNA]</scope>
    <source>
        <strain evidence="2 4">ATCC 29669</strain>
    </source>
</reference>